<evidence type="ECO:0000313" key="2">
    <source>
        <dbReference type="Proteomes" id="UP000578112"/>
    </source>
</evidence>
<name>A0A7W7I320_9ACTN</name>
<reference evidence="1 2" key="1">
    <citation type="submission" date="2020-08" db="EMBL/GenBank/DDBJ databases">
        <title>Sequencing the genomes of 1000 actinobacteria strains.</title>
        <authorList>
            <person name="Klenk H.-P."/>
        </authorList>
    </citation>
    <scope>NUCLEOTIDE SEQUENCE [LARGE SCALE GENOMIC DNA]</scope>
    <source>
        <strain evidence="1 2">DSM 43149</strain>
    </source>
</reference>
<dbReference type="AlphaFoldDB" id="A0A7W7I320"/>
<proteinExistence type="predicted"/>
<protein>
    <submittedName>
        <fullName evidence="1">Uncharacterized protein</fullName>
    </submittedName>
</protein>
<dbReference type="EMBL" id="JACHNH010000001">
    <property type="protein sequence ID" value="MBB4765509.1"/>
    <property type="molecule type" value="Genomic_DNA"/>
</dbReference>
<dbReference type="Proteomes" id="UP000578112">
    <property type="component" value="Unassembled WGS sequence"/>
</dbReference>
<gene>
    <name evidence="1" type="ORF">BJ971_006065</name>
</gene>
<accession>A0A7W7I320</accession>
<evidence type="ECO:0000313" key="1">
    <source>
        <dbReference type="EMBL" id="MBB4765509.1"/>
    </source>
</evidence>
<comment type="caution">
    <text evidence="1">The sequence shown here is derived from an EMBL/GenBank/DDBJ whole genome shotgun (WGS) entry which is preliminary data.</text>
</comment>
<keyword evidence="2" id="KW-1185">Reference proteome</keyword>
<dbReference type="RefSeq" id="WP_239087397.1">
    <property type="nucleotide sequence ID" value="NZ_BOMK01000022.1"/>
</dbReference>
<organism evidence="1 2">
    <name type="scientific">Actinoplanes digitatis</name>
    <dbReference type="NCBI Taxonomy" id="1868"/>
    <lineage>
        <taxon>Bacteria</taxon>
        <taxon>Bacillati</taxon>
        <taxon>Actinomycetota</taxon>
        <taxon>Actinomycetes</taxon>
        <taxon>Micromonosporales</taxon>
        <taxon>Micromonosporaceae</taxon>
        <taxon>Actinoplanes</taxon>
    </lineage>
</organism>
<sequence length="171" mass="18684">MTEDVTEDAPPQAPELGRLAEIGAARARLDERELELIDRARQAGATWVQVAAALGLASRQAAEQRRQRLIAAARSRRHDQDLRYAHSIVILRVAVGELHRGIAADRRWDDRFTRAALVRATVATALDAPPGGLFALAEQAAADLDRVEADRLPGHIRVALDGLRQALSTDH</sequence>